<reference evidence="3" key="1">
    <citation type="submission" date="2020-10" db="EMBL/GenBank/DDBJ databases">
        <authorList>
            <person name="Kikuchi T."/>
        </authorList>
    </citation>
    <scope>NUCLEOTIDE SEQUENCE</scope>
    <source>
        <strain evidence="3">NKZ352</strain>
    </source>
</reference>
<feature type="region of interest" description="Disordered" evidence="1">
    <location>
        <begin position="115"/>
        <end position="184"/>
    </location>
</feature>
<gene>
    <name evidence="3" type="ORF">CAUJ_LOCUS8551</name>
</gene>
<comment type="caution">
    <text evidence="3">The sequence shown here is derived from an EMBL/GenBank/DDBJ whole genome shotgun (WGS) entry which is preliminary data.</text>
</comment>
<feature type="compositionally biased region" description="Basic residues" evidence="1">
    <location>
        <begin position="146"/>
        <end position="157"/>
    </location>
</feature>
<accession>A0A8S1HBX8</accession>
<keyword evidence="2" id="KW-0812">Transmembrane</keyword>
<name>A0A8S1HBX8_9PELO</name>
<dbReference type="EMBL" id="CAJGYM010000029">
    <property type="protein sequence ID" value="CAD6192632.1"/>
    <property type="molecule type" value="Genomic_DNA"/>
</dbReference>
<evidence type="ECO:0000313" key="3">
    <source>
        <dbReference type="EMBL" id="CAD6192632.1"/>
    </source>
</evidence>
<feature type="compositionally biased region" description="Basic and acidic residues" evidence="1">
    <location>
        <begin position="115"/>
        <end position="144"/>
    </location>
</feature>
<protein>
    <submittedName>
        <fullName evidence="3">Uncharacterized protein</fullName>
    </submittedName>
</protein>
<evidence type="ECO:0000256" key="2">
    <source>
        <dbReference type="SAM" id="Phobius"/>
    </source>
</evidence>
<keyword evidence="2" id="KW-0472">Membrane</keyword>
<feature type="compositionally biased region" description="Polar residues" evidence="1">
    <location>
        <begin position="175"/>
        <end position="184"/>
    </location>
</feature>
<dbReference type="AlphaFoldDB" id="A0A8S1HBX8"/>
<sequence length="184" mass="20885">MIKSSTITMIGNVTSLSVDNLVEIVHKGPDTLLYIACGVIVILLIVSIVSTIIALKLYLWRHKKDLVLASFEEMEDLNRVIDLYKIRKCRLRANRRATRGVKKAKMYPQLKKIDTKKPKDDKKVAGEKKEKESEAKENEKETTTHGHTHPKFCRRAARPSTQRNSGMSFGEIPSPDTQTILILN</sequence>
<feature type="transmembrane region" description="Helical" evidence="2">
    <location>
        <begin position="32"/>
        <end position="55"/>
    </location>
</feature>
<keyword evidence="4" id="KW-1185">Reference proteome</keyword>
<keyword evidence="2" id="KW-1133">Transmembrane helix</keyword>
<dbReference type="Proteomes" id="UP000835052">
    <property type="component" value="Unassembled WGS sequence"/>
</dbReference>
<organism evidence="3 4">
    <name type="scientific">Caenorhabditis auriculariae</name>
    <dbReference type="NCBI Taxonomy" id="2777116"/>
    <lineage>
        <taxon>Eukaryota</taxon>
        <taxon>Metazoa</taxon>
        <taxon>Ecdysozoa</taxon>
        <taxon>Nematoda</taxon>
        <taxon>Chromadorea</taxon>
        <taxon>Rhabditida</taxon>
        <taxon>Rhabditina</taxon>
        <taxon>Rhabditomorpha</taxon>
        <taxon>Rhabditoidea</taxon>
        <taxon>Rhabditidae</taxon>
        <taxon>Peloderinae</taxon>
        <taxon>Caenorhabditis</taxon>
    </lineage>
</organism>
<evidence type="ECO:0000313" key="4">
    <source>
        <dbReference type="Proteomes" id="UP000835052"/>
    </source>
</evidence>
<evidence type="ECO:0000256" key="1">
    <source>
        <dbReference type="SAM" id="MobiDB-lite"/>
    </source>
</evidence>
<proteinExistence type="predicted"/>